<dbReference type="Proteomes" id="UP000831068">
    <property type="component" value="Chromosome"/>
</dbReference>
<dbReference type="EMBL" id="CP094529">
    <property type="protein sequence ID" value="UOE39383.1"/>
    <property type="molecule type" value="Genomic_DNA"/>
</dbReference>
<keyword evidence="1" id="KW-0732">Signal</keyword>
<protein>
    <submittedName>
        <fullName evidence="2">GLPGLI family protein</fullName>
    </submittedName>
</protein>
<evidence type="ECO:0000256" key="1">
    <source>
        <dbReference type="SAM" id="SignalP"/>
    </source>
</evidence>
<reference evidence="2 3" key="1">
    <citation type="submission" date="2022-03" db="EMBL/GenBank/DDBJ databases">
        <title>Chryseobacterium sp. isolated from the Andong Sikhe.</title>
        <authorList>
            <person name="Won M."/>
            <person name="Kim S.-J."/>
            <person name="Kwon S.-W."/>
        </authorList>
    </citation>
    <scope>NUCLEOTIDE SEQUENCE [LARGE SCALE GENOMIC DNA]</scope>
    <source>
        <strain evidence="2 3">ADR-1</strain>
    </source>
</reference>
<proteinExistence type="predicted"/>
<feature type="signal peptide" evidence="1">
    <location>
        <begin position="1"/>
        <end position="17"/>
    </location>
</feature>
<evidence type="ECO:0000313" key="3">
    <source>
        <dbReference type="Proteomes" id="UP000831068"/>
    </source>
</evidence>
<accession>A0ABY4BJK9</accession>
<sequence length="248" mass="29379">MNIKTFYFFLLSVICNASFFGQQNTIVEYNYQFFDGGEPTSEKQYLIIGRDKTFYFTYNATLDSLKFNEDFILKKGFNLKFISNNSLIEYKTSLPQKRALVSDSLPNFNWKILNDTKIILGYNCQKASIVFRGRKYDVYFTKDIPIDKGPWKFNSLPGLILEVSDQNKFFKFEATKIFLNSKIPIPPLLEDFFEKYKNNIIPYKRFIEEENKYLLYLHEMIKANSAPGAIYDNINLREYCIEKTFEWN</sequence>
<organism evidence="2 3">
    <name type="scientific">Chryseobacterium oryzae</name>
    <dbReference type="NCBI Taxonomy" id="2929799"/>
    <lineage>
        <taxon>Bacteria</taxon>
        <taxon>Pseudomonadati</taxon>
        <taxon>Bacteroidota</taxon>
        <taxon>Flavobacteriia</taxon>
        <taxon>Flavobacteriales</taxon>
        <taxon>Weeksellaceae</taxon>
        <taxon>Chryseobacterium group</taxon>
        <taxon>Chryseobacterium</taxon>
    </lineage>
</organism>
<gene>
    <name evidence="2" type="ORF">MTP08_06305</name>
</gene>
<name>A0ABY4BJK9_9FLAO</name>
<evidence type="ECO:0000313" key="2">
    <source>
        <dbReference type="EMBL" id="UOE39383.1"/>
    </source>
</evidence>
<keyword evidence="3" id="KW-1185">Reference proteome</keyword>
<dbReference type="Pfam" id="PF22252">
    <property type="entry name" value="PNGase_F-II_N"/>
    <property type="match status" value="1"/>
</dbReference>
<dbReference type="RefSeq" id="WP_243577553.1">
    <property type="nucleotide sequence ID" value="NZ_CP094529.1"/>
</dbReference>
<dbReference type="InterPro" id="IPR005901">
    <property type="entry name" value="GLPGLI"/>
</dbReference>
<dbReference type="NCBIfam" id="TIGR01200">
    <property type="entry name" value="GLPGLI"/>
    <property type="match status" value="1"/>
</dbReference>
<feature type="chain" id="PRO_5046367950" evidence="1">
    <location>
        <begin position="18"/>
        <end position="248"/>
    </location>
</feature>